<dbReference type="Pfam" id="PF10531">
    <property type="entry name" value="SLBB"/>
    <property type="match status" value="1"/>
</dbReference>
<feature type="domain" description="Soluble ligand binding" evidence="4">
    <location>
        <begin position="115"/>
        <end position="162"/>
    </location>
</feature>
<dbReference type="InterPro" id="IPR003715">
    <property type="entry name" value="Poly_export_N"/>
</dbReference>
<organism evidence="5 6">
    <name type="scientific">Insolitispirillum peregrinum</name>
    <dbReference type="NCBI Taxonomy" id="80876"/>
    <lineage>
        <taxon>Bacteria</taxon>
        <taxon>Pseudomonadati</taxon>
        <taxon>Pseudomonadota</taxon>
        <taxon>Alphaproteobacteria</taxon>
        <taxon>Rhodospirillales</taxon>
        <taxon>Novispirillaceae</taxon>
        <taxon>Insolitispirillum</taxon>
    </lineage>
</organism>
<evidence type="ECO:0000256" key="2">
    <source>
        <dbReference type="SAM" id="SignalP"/>
    </source>
</evidence>
<dbReference type="Proteomes" id="UP000185678">
    <property type="component" value="Unassembled WGS sequence"/>
</dbReference>
<evidence type="ECO:0000259" key="3">
    <source>
        <dbReference type="Pfam" id="PF02563"/>
    </source>
</evidence>
<dbReference type="OrthoDB" id="197007at2"/>
<evidence type="ECO:0000313" key="6">
    <source>
        <dbReference type="Proteomes" id="UP000185678"/>
    </source>
</evidence>
<keyword evidence="1 2" id="KW-0732">Signal</keyword>
<dbReference type="EMBL" id="FTOA01000011">
    <property type="protein sequence ID" value="SIT18497.1"/>
    <property type="molecule type" value="Genomic_DNA"/>
</dbReference>
<dbReference type="STRING" id="80876.SAMN05421779_11130"/>
<feature type="domain" description="Polysaccharide export protein N-terminal" evidence="3">
    <location>
        <begin position="36"/>
        <end position="110"/>
    </location>
</feature>
<dbReference type="PANTHER" id="PTHR33619:SF3">
    <property type="entry name" value="POLYSACCHARIDE EXPORT PROTEIN GFCE-RELATED"/>
    <property type="match status" value="1"/>
</dbReference>
<proteinExistence type="predicted"/>
<dbReference type="Pfam" id="PF02563">
    <property type="entry name" value="Poly_export"/>
    <property type="match status" value="1"/>
</dbReference>
<dbReference type="PANTHER" id="PTHR33619">
    <property type="entry name" value="POLYSACCHARIDE EXPORT PROTEIN GFCE-RELATED"/>
    <property type="match status" value="1"/>
</dbReference>
<reference evidence="5 6" key="1">
    <citation type="submission" date="2017-01" db="EMBL/GenBank/DDBJ databases">
        <authorList>
            <person name="Mah S.A."/>
            <person name="Swanson W.J."/>
            <person name="Moy G.W."/>
            <person name="Vacquier V.D."/>
        </authorList>
    </citation>
    <scope>NUCLEOTIDE SEQUENCE [LARGE SCALE GENOMIC DNA]</scope>
    <source>
        <strain evidence="5 6">DSM 11589</strain>
    </source>
</reference>
<dbReference type="PROSITE" id="PS51257">
    <property type="entry name" value="PROKAR_LIPOPROTEIN"/>
    <property type="match status" value="1"/>
</dbReference>
<dbReference type="Gene3D" id="3.10.560.10">
    <property type="entry name" value="Outer membrane lipoprotein wza domain like"/>
    <property type="match status" value="1"/>
</dbReference>
<protein>
    <submittedName>
        <fullName evidence="5">Polysaccharide export outer membrane protein</fullName>
    </submittedName>
</protein>
<dbReference type="InterPro" id="IPR049712">
    <property type="entry name" value="Poly_export"/>
</dbReference>
<sequence>MRYFATLALMVLMLAGCSGRPLPSVNAPDSVGDFIQRYQLEPGNRVRVVVFNEQNLSSEYLIDSAGNINMPLAGTVRAAGGTAAALTEKIQDALIRSNYLRDPKVTVEVQTYRPFYVLGEVKQPGEYTFTVGMSVLSAIARAGGYDYRAREEEVILLRIVDGREQEFRAIERTPILPGDIIRVTERHF</sequence>
<accession>A0A1N7Q7E0</accession>
<dbReference type="GO" id="GO:0015159">
    <property type="term" value="F:polysaccharide transmembrane transporter activity"/>
    <property type="evidence" value="ECO:0007669"/>
    <property type="project" value="InterPro"/>
</dbReference>
<name>A0A1N7Q7E0_9PROT</name>
<feature type="signal peptide" evidence="2">
    <location>
        <begin position="1"/>
        <end position="23"/>
    </location>
</feature>
<evidence type="ECO:0000259" key="4">
    <source>
        <dbReference type="Pfam" id="PF10531"/>
    </source>
</evidence>
<dbReference type="Gene3D" id="3.30.1950.10">
    <property type="entry name" value="wza like domain"/>
    <property type="match status" value="1"/>
</dbReference>
<dbReference type="RefSeq" id="WP_076402037.1">
    <property type="nucleotide sequence ID" value="NZ_FTOA01000011.1"/>
</dbReference>
<feature type="chain" id="PRO_5012410718" evidence="2">
    <location>
        <begin position="24"/>
        <end position="188"/>
    </location>
</feature>
<gene>
    <name evidence="5" type="ORF">SAMN05421779_11130</name>
</gene>
<dbReference type="AlphaFoldDB" id="A0A1N7Q7E0"/>
<dbReference type="InterPro" id="IPR019554">
    <property type="entry name" value="Soluble_ligand-bd"/>
</dbReference>
<keyword evidence="6" id="KW-1185">Reference proteome</keyword>
<evidence type="ECO:0000313" key="5">
    <source>
        <dbReference type="EMBL" id="SIT18497.1"/>
    </source>
</evidence>
<evidence type="ECO:0000256" key="1">
    <source>
        <dbReference type="ARBA" id="ARBA00022729"/>
    </source>
</evidence>